<proteinExistence type="predicted"/>
<organism evidence="1 2">
    <name type="scientific">Namhaeicola litoreus</name>
    <dbReference type="NCBI Taxonomy" id="1052145"/>
    <lineage>
        <taxon>Bacteria</taxon>
        <taxon>Pseudomonadati</taxon>
        <taxon>Bacteroidota</taxon>
        <taxon>Flavobacteriia</taxon>
        <taxon>Flavobacteriales</taxon>
        <taxon>Flavobacteriaceae</taxon>
        <taxon>Namhaeicola</taxon>
    </lineage>
</organism>
<dbReference type="EMBL" id="JBHTMY010000001">
    <property type="protein sequence ID" value="MFD1314230.1"/>
    <property type="molecule type" value="Genomic_DNA"/>
</dbReference>
<name>A0ABW3XZX7_9FLAO</name>
<comment type="caution">
    <text evidence="1">The sequence shown here is derived from an EMBL/GenBank/DDBJ whole genome shotgun (WGS) entry which is preliminary data.</text>
</comment>
<reference evidence="2" key="1">
    <citation type="journal article" date="2019" name="Int. J. Syst. Evol. Microbiol.">
        <title>The Global Catalogue of Microorganisms (GCM) 10K type strain sequencing project: providing services to taxonomists for standard genome sequencing and annotation.</title>
        <authorList>
            <consortium name="The Broad Institute Genomics Platform"/>
            <consortium name="The Broad Institute Genome Sequencing Center for Infectious Disease"/>
            <person name="Wu L."/>
            <person name="Ma J."/>
        </authorList>
    </citation>
    <scope>NUCLEOTIDE SEQUENCE [LARGE SCALE GENOMIC DNA]</scope>
    <source>
        <strain evidence="2">CCUG 61485</strain>
    </source>
</reference>
<accession>A0ABW3XZX7</accession>
<protein>
    <submittedName>
        <fullName evidence="1">Uncharacterized protein</fullName>
    </submittedName>
</protein>
<keyword evidence="2" id="KW-1185">Reference proteome</keyword>
<evidence type="ECO:0000313" key="2">
    <source>
        <dbReference type="Proteomes" id="UP001597201"/>
    </source>
</evidence>
<dbReference type="Proteomes" id="UP001597201">
    <property type="component" value="Unassembled WGS sequence"/>
</dbReference>
<evidence type="ECO:0000313" key="1">
    <source>
        <dbReference type="EMBL" id="MFD1314230.1"/>
    </source>
</evidence>
<sequence length="152" mass="18623">MESILSFAKDEAKYIYVSPIEKFKKFESFFQFLKVNENKDFEPHLELKMKMHEHSIKCFERHVEKNNLKRSFLLKKLKKEITNVRQYLSYERRLLLIRFYRNNRNEHNMMLWLEHPFIDFTIKKIGDTPLVAYLAEKLTKKECDLIKIEICK</sequence>
<dbReference type="RefSeq" id="WP_377175638.1">
    <property type="nucleotide sequence ID" value="NZ_JBHTMY010000001.1"/>
</dbReference>
<gene>
    <name evidence="1" type="ORF">ACFQ39_01255</name>
</gene>